<gene>
    <name evidence="2" type="ORF">GA_TR2817_c0_g1_i1_g.8908</name>
</gene>
<proteinExistence type="predicted"/>
<dbReference type="EMBL" id="GEVI01019804">
    <property type="protein sequence ID" value="JAU12516.1"/>
    <property type="molecule type" value="Transcribed_RNA"/>
</dbReference>
<accession>A0A1J3D789</accession>
<protein>
    <submittedName>
        <fullName evidence="2">Uncharacterized protein</fullName>
    </submittedName>
</protein>
<feature type="compositionally biased region" description="Basic and acidic residues" evidence="1">
    <location>
        <begin position="79"/>
        <end position="88"/>
    </location>
</feature>
<name>A0A1J3D789_NOCCA</name>
<organism evidence="2">
    <name type="scientific">Noccaea caerulescens</name>
    <name type="common">Alpine penny-cress</name>
    <name type="synonym">Thlaspi caerulescens</name>
    <dbReference type="NCBI Taxonomy" id="107243"/>
    <lineage>
        <taxon>Eukaryota</taxon>
        <taxon>Viridiplantae</taxon>
        <taxon>Streptophyta</taxon>
        <taxon>Embryophyta</taxon>
        <taxon>Tracheophyta</taxon>
        <taxon>Spermatophyta</taxon>
        <taxon>Magnoliopsida</taxon>
        <taxon>eudicotyledons</taxon>
        <taxon>Gunneridae</taxon>
        <taxon>Pentapetalae</taxon>
        <taxon>rosids</taxon>
        <taxon>malvids</taxon>
        <taxon>Brassicales</taxon>
        <taxon>Brassicaceae</taxon>
        <taxon>Coluteocarpeae</taxon>
        <taxon>Noccaea</taxon>
    </lineage>
</organism>
<feature type="compositionally biased region" description="Basic and acidic residues" evidence="1">
    <location>
        <begin position="31"/>
        <end position="48"/>
    </location>
</feature>
<evidence type="ECO:0000256" key="1">
    <source>
        <dbReference type="SAM" id="MobiDB-lite"/>
    </source>
</evidence>
<evidence type="ECO:0000313" key="2">
    <source>
        <dbReference type="EMBL" id="JAU12516.1"/>
    </source>
</evidence>
<sequence>MEKKIDGMMKSSVASIPANYVSILQLQERWNKEKERKQKEKDSAERGVKQQVNGQGRREEEEEEEEAMKVAETMQPRANLEERGLGGGFRMDRRKKELKCVEKEKLEVSANKDEDGGGDSRERKKKWSKKFVEFESNNNDIQVIQGRGHMSNGDIIVQNRENAASDSIAVETQFQDLRIKKKAELEMNGPARLNSGQGGYYRNQKHDWSSTRVIRSTGTMIWVKKGKNHGPAGENGV</sequence>
<reference evidence="2" key="1">
    <citation type="submission" date="2016-07" db="EMBL/GenBank/DDBJ databases">
        <title>De novo transcriptome assembly of four accessions of the metal hyperaccumulator plant Noccaea caerulescens.</title>
        <authorList>
            <person name="Blande D."/>
            <person name="Halimaa P."/>
            <person name="Tervahauta A.I."/>
            <person name="Aarts M.G."/>
            <person name="Karenlampi S.O."/>
        </authorList>
    </citation>
    <scope>NUCLEOTIDE SEQUENCE</scope>
</reference>
<feature type="region of interest" description="Disordered" evidence="1">
    <location>
        <begin position="31"/>
        <end position="88"/>
    </location>
</feature>
<dbReference type="AlphaFoldDB" id="A0A1J3D789"/>